<dbReference type="Proteomes" id="UP000794436">
    <property type="component" value="Unassembled WGS sequence"/>
</dbReference>
<keyword evidence="5" id="KW-0547">Nucleotide-binding</keyword>
<evidence type="ECO:0000313" key="11">
    <source>
        <dbReference type="EMBL" id="TMW58228.1"/>
    </source>
</evidence>
<sequence>MKIYVLLGAGSAFMVLVRVLTVSFVGLKASRHLFGSMTRALLNAPLHFFVANPIGRIVNGFGDDMSSMDLMLPIGFGGFLAILFFIVCQLATAIYTVNFLGVLVVPLVDMYVKVANFYLAPSREISRLWKASSSPVLSHVTSSEEGVALLRAFGPEYVEQAIAENLKRNDVNSKAWFSEIVMSQWFQFECNFLDVVW</sequence>
<keyword evidence="3 9" id="KW-0812">Transmembrane</keyword>
<keyword evidence="12" id="KW-1185">Reference proteome</keyword>
<evidence type="ECO:0000256" key="7">
    <source>
        <dbReference type="ARBA" id="ARBA00022989"/>
    </source>
</evidence>
<evidence type="ECO:0000313" key="12">
    <source>
        <dbReference type="Proteomes" id="UP000794436"/>
    </source>
</evidence>
<dbReference type="EMBL" id="SPLM01000112">
    <property type="protein sequence ID" value="TMW58228.1"/>
    <property type="molecule type" value="Genomic_DNA"/>
</dbReference>
<evidence type="ECO:0000256" key="3">
    <source>
        <dbReference type="ARBA" id="ARBA00022692"/>
    </source>
</evidence>
<evidence type="ECO:0000256" key="1">
    <source>
        <dbReference type="ARBA" id="ARBA00004127"/>
    </source>
</evidence>
<evidence type="ECO:0000256" key="4">
    <source>
        <dbReference type="ARBA" id="ARBA00022737"/>
    </source>
</evidence>
<evidence type="ECO:0000256" key="6">
    <source>
        <dbReference type="ARBA" id="ARBA00022840"/>
    </source>
</evidence>
<feature type="transmembrane region" description="Helical" evidence="9">
    <location>
        <begin position="6"/>
        <end position="27"/>
    </location>
</feature>
<dbReference type="Gene3D" id="1.20.1560.10">
    <property type="entry name" value="ABC transporter type 1, transmembrane domain"/>
    <property type="match status" value="1"/>
</dbReference>
<keyword evidence="2" id="KW-0813">Transport</keyword>
<dbReference type="InterPro" id="IPR011527">
    <property type="entry name" value="ABC1_TM_dom"/>
</dbReference>
<keyword evidence="7 9" id="KW-1133">Transmembrane helix</keyword>
<proteinExistence type="predicted"/>
<evidence type="ECO:0000256" key="8">
    <source>
        <dbReference type="ARBA" id="ARBA00023136"/>
    </source>
</evidence>
<evidence type="ECO:0000256" key="2">
    <source>
        <dbReference type="ARBA" id="ARBA00022448"/>
    </source>
</evidence>
<dbReference type="OrthoDB" id="201048at2759"/>
<comment type="caution">
    <text evidence="11">The sequence shown here is derived from an EMBL/GenBank/DDBJ whole genome shotgun (WGS) entry which is preliminary data.</text>
</comment>
<organism evidence="11 12">
    <name type="scientific">Pythium oligandrum</name>
    <name type="common">Mycoparasitic fungus</name>
    <dbReference type="NCBI Taxonomy" id="41045"/>
    <lineage>
        <taxon>Eukaryota</taxon>
        <taxon>Sar</taxon>
        <taxon>Stramenopiles</taxon>
        <taxon>Oomycota</taxon>
        <taxon>Peronosporomycetes</taxon>
        <taxon>Pythiales</taxon>
        <taxon>Pythiaceae</taxon>
        <taxon>Pythium</taxon>
    </lineage>
</organism>
<feature type="transmembrane region" description="Helical" evidence="9">
    <location>
        <begin position="99"/>
        <end position="120"/>
    </location>
</feature>
<dbReference type="GO" id="GO:0140359">
    <property type="term" value="F:ABC-type transporter activity"/>
    <property type="evidence" value="ECO:0007669"/>
    <property type="project" value="InterPro"/>
</dbReference>
<name>A0A8K1FGY6_PYTOL</name>
<dbReference type="PANTHER" id="PTHR24223:SF443">
    <property type="entry name" value="MULTIDRUG-RESISTANCE LIKE PROTEIN 1, ISOFORM I"/>
    <property type="match status" value="1"/>
</dbReference>
<dbReference type="GO" id="GO:0005524">
    <property type="term" value="F:ATP binding"/>
    <property type="evidence" value="ECO:0007669"/>
    <property type="project" value="UniProtKB-KW"/>
</dbReference>
<feature type="transmembrane region" description="Helical" evidence="9">
    <location>
        <begin position="70"/>
        <end position="93"/>
    </location>
</feature>
<dbReference type="Pfam" id="PF00664">
    <property type="entry name" value="ABC_membrane"/>
    <property type="match status" value="1"/>
</dbReference>
<protein>
    <recommendedName>
        <fullName evidence="10">ABC transmembrane type-1 domain-containing protein</fullName>
    </recommendedName>
</protein>
<dbReference type="GO" id="GO:0012505">
    <property type="term" value="C:endomembrane system"/>
    <property type="evidence" value="ECO:0007669"/>
    <property type="project" value="UniProtKB-SubCell"/>
</dbReference>
<dbReference type="PROSITE" id="PS50929">
    <property type="entry name" value="ABC_TM1F"/>
    <property type="match status" value="1"/>
</dbReference>
<keyword evidence="8 9" id="KW-0472">Membrane</keyword>
<accession>A0A8K1FGY6</accession>
<feature type="domain" description="ABC transmembrane type-1" evidence="10">
    <location>
        <begin position="1"/>
        <end position="197"/>
    </location>
</feature>
<evidence type="ECO:0000256" key="5">
    <source>
        <dbReference type="ARBA" id="ARBA00022741"/>
    </source>
</evidence>
<keyword evidence="4" id="KW-0677">Repeat</keyword>
<dbReference type="InterPro" id="IPR050173">
    <property type="entry name" value="ABC_transporter_C-like"/>
</dbReference>
<reference evidence="11" key="1">
    <citation type="submission" date="2019-03" db="EMBL/GenBank/DDBJ databases">
        <title>Long read genome sequence of the mycoparasitic Pythium oligandrum ATCC 38472 isolated from sugarbeet rhizosphere.</title>
        <authorList>
            <person name="Gaulin E."/>
        </authorList>
    </citation>
    <scope>NUCLEOTIDE SEQUENCE</scope>
    <source>
        <strain evidence="11">ATCC 38472_TT</strain>
    </source>
</reference>
<evidence type="ECO:0000256" key="9">
    <source>
        <dbReference type="SAM" id="Phobius"/>
    </source>
</evidence>
<dbReference type="InterPro" id="IPR036640">
    <property type="entry name" value="ABC1_TM_sf"/>
</dbReference>
<evidence type="ECO:0000259" key="10">
    <source>
        <dbReference type="PROSITE" id="PS50929"/>
    </source>
</evidence>
<keyword evidence="6" id="KW-0067">ATP-binding</keyword>
<gene>
    <name evidence="11" type="ORF">Poli38472_011816</name>
</gene>
<dbReference type="PANTHER" id="PTHR24223">
    <property type="entry name" value="ATP-BINDING CASSETTE SUB-FAMILY C"/>
    <property type="match status" value="1"/>
</dbReference>
<comment type="subcellular location">
    <subcellularLocation>
        <location evidence="1">Endomembrane system</location>
        <topology evidence="1">Multi-pass membrane protein</topology>
    </subcellularLocation>
</comment>
<dbReference type="GO" id="GO:0016020">
    <property type="term" value="C:membrane"/>
    <property type="evidence" value="ECO:0007669"/>
    <property type="project" value="InterPro"/>
</dbReference>
<dbReference type="SUPFAM" id="SSF90123">
    <property type="entry name" value="ABC transporter transmembrane region"/>
    <property type="match status" value="1"/>
</dbReference>
<dbReference type="AlphaFoldDB" id="A0A8K1FGY6"/>